<sequence length="441" mass="46518">MGCEPQSADVEVGVPAAAVAKDGHCGRRRKRWKLESTSPTGTVPGSAEVVVIGAGVMGASIAYHLAKHGVQDIVVVERDVPGSGSTSKAAGGVRCQFSDEVNIALSTRSLEVLRNFETEFGVDIDLVSNGYLFLLDSAEDAETFAANVALQQRMGLDSRMLTVAEVAELAPYIDTEGLVAGAFNPGDGHCTPEAVVSGYVSAARELGVRVLKNCEVTGFEPAESDSFEGEGTSGSTRSLTAVTTSKGRIECGQVVCAAGAWSGLIGEAAGVDLPVRPLRREIMVSEPVDEAALGIDLSQMPFTIDFSTSFYVHPEGPSLLFGCPDESDVWDFDDKRSPDWRPTLAELIESRAPTLGDVEATSGWAGLYEMTPDHNALIGEAEELSGFFYACGFSGHGFLMGPAVGEVVADLMTGAQPFVDVSGLDKHRFATSGLRKELNIV</sequence>
<accession>A0A846RX11</accession>
<feature type="domain" description="FAD dependent oxidoreductase" evidence="2">
    <location>
        <begin position="49"/>
        <end position="411"/>
    </location>
</feature>
<proteinExistence type="predicted"/>
<dbReference type="AlphaFoldDB" id="A0A846RX11"/>
<dbReference type="PANTHER" id="PTHR13847">
    <property type="entry name" value="SARCOSINE DEHYDROGENASE-RELATED"/>
    <property type="match status" value="1"/>
</dbReference>
<dbReference type="Proteomes" id="UP000576792">
    <property type="component" value="Unassembled WGS sequence"/>
</dbReference>
<keyword evidence="4" id="KW-1185">Reference proteome</keyword>
<dbReference type="InterPro" id="IPR036188">
    <property type="entry name" value="FAD/NAD-bd_sf"/>
</dbReference>
<comment type="caution">
    <text evidence="3">The sequence shown here is derived from an EMBL/GenBank/DDBJ whole genome shotgun (WGS) entry which is preliminary data.</text>
</comment>
<dbReference type="PANTHER" id="PTHR13847:SF287">
    <property type="entry name" value="FAD-DEPENDENT OXIDOREDUCTASE DOMAIN-CONTAINING PROTEIN 1"/>
    <property type="match status" value="1"/>
</dbReference>
<dbReference type="SUPFAM" id="SSF51905">
    <property type="entry name" value="FAD/NAD(P)-binding domain"/>
    <property type="match status" value="1"/>
</dbReference>
<dbReference type="EMBL" id="JAATJN010000001">
    <property type="protein sequence ID" value="NJC58349.1"/>
    <property type="molecule type" value="Genomic_DNA"/>
</dbReference>
<gene>
    <name evidence="3" type="ORF">BKA07_003384</name>
</gene>
<dbReference type="InterPro" id="IPR006076">
    <property type="entry name" value="FAD-dep_OxRdtase"/>
</dbReference>
<reference evidence="3 4" key="1">
    <citation type="submission" date="2020-03" db="EMBL/GenBank/DDBJ databases">
        <title>Sequencing the genomes of 1000 actinobacteria strains.</title>
        <authorList>
            <person name="Klenk H.-P."/>
        </authorList>
    </citation>
    <scope>NUCLEOTIDE SEQUENCE [LARGE SCALE GENOMIC DNA]</scope>
    <source>
        <strain evidence="3 4">DSM 18964</strain>
    </source>
</reference>
<dbReference type="Gene3D" id="3.50.50.60">
    <property type="entry name" value="FAD/NAD(P)-binding domain"/>
    <property type="match status" value="1"/>
</dbReference>
<protein>
    <submittedName>
        <fullName evidence="3">Sarcosine oxidase subunit beta</fullName>
        <ecNumber evidence="3">1.5.3.1</ecNumber>
    </submittedName>
</protein>
<name>A0A846RX11_9MICO</name>
<dbReference type="GO" id="GO:0008115">
    <property type="term" value="F:sarcosine oxidase activity"/>
    <property type="evidence" value="ECO:0007669"/>
    <property type="project" value="UniProtKB-EC"/>
</dbReference>
<evidence type="ECO:0000259" key="2">
    <source>
        <dbReference type="Pfam" id="PF01266"/>
    </source>
</evidence>
<organism evidence="3 4">
    <name type="scientific">Brevibacterium marinum</name>
    <dbReference type="NCBI Taxonomy" id="418643"/>
    <lineage>
        <taxon>Bacteria</taxon>
        <taxon>Bacillati</taxon>
        <taxon>Actinomycetota</taxon>
        <taxon>Actinomycetes</taxon>
        <taxon>Micrococcales</taxon>
        <taxon>Brevibacteriaceae</taxon>
        <taxon>Brevibacterium</taxon>
    </lineage>
</organism>
<evidence type="ECO:0000313" key="3">
    <source>
        <dbReference type="EMBL" id="NJC58349.1"/>
    </source>
</evidence>
<dbReference type="EC" id="1.5.3.1" evidence="3"/>
<evidence type="ECO:0000313" key="4">
    <source>
        <dbReference type="Proteomes" id="UP000576792"/>
    </source>
</evidence>
<dbReference type="RefSeq" id="WP_245161994.1">
    <property type="nucleotide sequence ID" value="NZ_BAAAPQ010000038.1"/>
</dbReference>
<dbReference type="Pfam" id="PF01266">
    <property type="entry name" value="DAO"/>
    <property type="match status" value="1"/>
</dbReference>
<dbReference type="Gene3D" id="3.30.9.10">
    <property type="entry name" value="D-Amino Acid Oxidase, subunit A, domain 2"/>
    <property type="match status" value="1"/>
</dbReference>
<keyword evidence="1 3" id="KW-0560">Oxidoreductase</keyword>
<evidence type="ECO:0000256" key="1">
    <source>
        <dbReference type="ARBA" id="ARBA00023002"/>
    </source>
</evidence>
<dbReference type="GO" id="GO:0005737">
    <property type="term" value="C:cytoplasm"/>
    <property type="evidence" value="ECO:0007669"/>
    <property type="project" value="TreeGrafter"/>
</dbReference>